<dbReference type="Proteomes" id="UP000799536">
    <property type="component" value="Unassembled WGS sequence"/>
</dbReference>
<keyword evidence="1" id="KW-0732">Signal</keyword>
<gene>
    <name evidence="3" type="ORF">GQ43DRAFT_443541</name>
</gene>
<comment type="caution">
    <text evidence="3">The sequence shown here is derived from an EMBL/GenBank/DDBJ whole genome shotgun (WGS) entry which is preliminary data.</text>
</comment>
<dbReference type="OrthoDB" id="3504677at2759"/>
<dbReference type="AlphaFoldDB" id="A0A9P4JK92"/>
<feature type="chain" id="PRO_5040244512" description="DUF8021 domain-containing protein" evidence="1">
    <location>
        <begin position="18"/>
        <end position="262"/>
    </location>
</feature>
<name>A0A9P4JK92_9PLEO</name>
<evidence type="ECO:0000259" key="2">
    <source>
        <dbReference type="Pfam" id="PF26061"/>
    </source>
</evidence>
<sequence length="262" mass="28611">MLPLLRTFFFFLSTALSAPIADPACSKSLLRSITDNYVAAQTSGKLTYLSNSTSSIAYYENDKKVDITKGVLSTAQKLDHVRSQHDTTLCATYTELIITNSAHPYVLGTQMRIDVATSSISKIETVITQKGDWLFNATGTLNWASKENWSPIPESARNTRTVIQAAADAYCDIFNNKSVVVPWGRPCARLEGGSYTGKGTADDRCDVGIPSGVSLSNRRYVIDEEYGTVGVMLSFVGSADVHEFRVEGGKIRFVHTLTDTGK</sequence>
<accession>A0A9P4JK92</accession>
<proteinExistence type="predicted"/>
<organism evidence="3 4">
    <name type="scientific">Delitschia confertaspora ATCC 74209</name>
    <dbReference type="NCBI Taxonomy" id="1513339"/>
    <lineage>
        <taxon>Eukaryota</taxon>
        <taxon>Fungi</taxon>
        <taxon>Dikarya</taxon>
        <taxon>Ascomycota</taxon>
        <taxon>Pezizomycotina</taxon>
        <taxon>Dothideomycetes</taxon>
        <taxon>Pleosporomycetidae</taxon>
        <taxon>Pleosporales</taxon>
        <taxon>Delitschiaceae</taxon>
        <taxon>Delitschia</taxon>
    </lineage>
</organism>
<reference evidence="3" key="1">
    <citation type="journal article" date="2020" name="Stud. Mycol.">
        <title>101 Dothideomycetes genomes: a test case for predicting lifestyles and emergence of pathogens.</title>
        <authorList>
            <person name="Haridas S."/>
            <person name="Albert R."/>
            <person name="Binder M."/>
            <person name="Bloem J."/>
            <person name="Labutti K."/>
            <person name="Salamov A."/>
            <person name="Andreopoulos B."/>
            <person name="Baker S."/>
            <person name="Barry K."/>
            <person name="Bills G."/>
            <person name="Bluhm B."/>
            <person name="Cannon C."/>
            <person name="Castanera R."/>
            <person name="Culley D."/>
            <person name="Daum C."/>
            <person name="Ezra D."/>
            <person name="Gonzalez J."/>
            <person name="Henrissat B."/>
            <person name="Kuo A."/>
            <person name="Liang C."/>
            <person name="Lipzen A."/>
            <person name="Lutzoni F."/>
            <person name="Magnuson J."/>
            <person name="Mondo S."/>
            <person name="Nolan M."/>
            <person name="Ohm R."/>
            <person name="Pangilinan J."/>
            <person name="Park H.-J."/>
            <person name="Ramirez L."/>
            <person name="Alfaro M."/>
            <person name="Sun H."/>
            <person name="Tritt A."/>
            <person name="Yoshinaga Y."/>
            <person name="Zwiers L.-H."/>
            <person name="Turgeon B."/>
            <person name="Goodwin S."/>
            <person name="Spatafora J."/>
            <person name="Crous P."/>
            <person name="Grigoriev I."/>
        </authorList>
    </citation>
    <scope>NUCLEOTIDE SEQUENCE</scope>
    <source>
        <strain evidence="3">ATCC 74209</strain>
    </source>
</reference>
<dbReference type="EMBL" id="ML994160">
    <property type="protein sequence ID" value="KAF2198237.1"/>
    <property type="molecule type" value="Genomic_DNA"/>
</dbReference>
<evidence type="ECO:0000256" key="1">
    <source>
        <dbReference type="SAM" id="SignalP"/>
    </source>
</evidence>
<evidence type="ECO:0000313" key="3">
    <source>
        <dbReference type="EMBL" id="KAF2198237.1"/>
    </source>
</evidence>
<keyword evidence="4" id="KW-1185">Reference proteome</keyword>
<dbReference type="Pfam" id="PF26061">
    <property type="entry name" value="DUF8021"/>
    <property type="match status" value="1"/>
</dbReference>
<feature type="signal peptide" evidence="1">
    <location>
        <begin position="1"/>
        <end position="17"/>
    </location>
</feature>
<dbReference type="InterPro" id="IPR058334">
    <property type="entry name" value="DUF8021"/>
</dbReference>
<protein>
    <recommendedName>
        <fullName evidence="2">DUF8021 domain-containing protein</fullName>
    </recommendedName>
</protein>
<feature type="domain" description="DUF8021" evidence="2">
    <location>
        <begin position="157"/>
        <end position="258"/>
    </location>
</feature>
<evidence type="ECO:0000313" key="4">
    <source>
        <dbReference type="Proteomes" id="UP000799536"/>
    </source>
</evidence>